<dbReference type="EMBL" id="BSXU01000560">
    <property type="protein sequence ID" value="GMG21109.1"/>
    <property type="molecule type" value="Genomic_DNA"/>
</dbReference>
<keyword evidence="3" id="KW-1185">Reference proteome</keyword>
<evidence type="ECO:0000313" key="3">
    <source>
        <dbReference type="Proteomes" id="UP001165063"/>
    </source>
</evidence>
<evidence type="ECO:0000313" key="2">
    <source>
        <dbReference type="EMBL" id="GMG21109.1"/>
    </source>
</evidence>
<feature type="chain" id="PRO_5040771648" evidence="1">
    <location>
        <begin position="18"/>
        <end position="93"/>
    </location>
</feature>
<reference evidence="2" key="1">
    <citation type="submission" date="2023-04" db="EMBL/GenBank/DDBJ databases">
        <title>Ambrosiozyma monospora NBRC 1965.</title>
        <authorList>
            <person name="Ichikawa N."/>
            <person name="Sato H."/>
            <person name="Tonouchi N."/>
        </authorList>
    </citation>
    <scope>NUCLEOTIDE SEQUENCE</scope>
    <source>
        <strain evidence="2">NBRC 1965</strain>
    </source>
</reference>
<dbReference type="Proteomes" id="UP001165063">
    <property type="component" value="Unassembled WGS sequence"/>
</dbReference>
<sequence length="93" mass="9577">MKFSTTLIVLAASTVMASPFPNESLTTLVTVTTSSVPEATASSTIEIPDFSNSTDADAVAKAINLGTVSNIVGIASGASTLYNFFKNNFSGHN</sequence>
<gene>
    <name evidence="2" type="ORF">Amon01_000173300</name>
</gene>
<comment type="caution">
    <text evidence="2">The sequence shown here is derived from an EMBL/GenBank/DDBJ whole genome shotgun (WGS) entry which is preliminary data.</text>
</comment>
<evidence type="ECO:0000256" key="1">
    <source>
        <dbReference type="SAM" id="SignalP"/>
    </source>
</evidence>
<organism evidence="2 3">
    <name type="scientific">Ambrosiozyma monospora</name>
    <name type="common">Yeast</name>
    <name type="synonym">Endomycopsis monosporus</name>
    <dbReference type="NCBI Taxonomy" id="43982"/>
    <lineage>
        <taxon>Eukaryota</taxon>
        <taxon>Fungi</taxon>
        <taxon>Dikarya</taxon>
        <taxon>Ascomycota</taxon>
        <taxon>Saccharomycotina</taxon>
        <taxon>Pichiomycetes</taxon>
        <taxon>Pichiales</taxon>
        <taxon>Pichiaceae</taxon>
        <taxon>Ambrosiozyma</taxon>
    </lineage>
</organism>
<name>A0A9W7DER6_AMBMO</name>
<proteinExistence type="predicted"/>
<feature type="signal peptide" evidence="1">
    <location>
        <begin position="1"/>
        <end position="17"/>
    </location>
</feature>
<protein>
    <submittedName>
        <fullName evidence="2">Unnamed protein product</fullName>
    </submittedName>
</protein>
<keyword evidence="1" id="KW-0732">Signal</keyword>
<dbReference type="AlphaFoldDB" id="A0A9W7DER6"/>
<accession>A0A9W7DER6</accession>